<dbReference type="Proteomes" id="UP000582231">
    <property type="component" value="Unassembled WGS sequence"/>
</dbReference>
<dbReference type="RefSeq" id="WP_179726864.1">
    <property type="nucleotide sequence ID" value="NZ_BAABEF010000001.1"/>
</dbReference>
<accession>A0A852RBW6</accession>
<evidence type="ECO:0000313" key="6">
    <source>
        <dbReference type="Proteomes" id="UP000582231"/>
    </source>
</evidence>
<dbReference type="CDD" id="cd01392">
    <property type="entry name" value="HTH_LacI"/>
    <property type="match status" value="1"/>
</dbReference>
<dbReference type="SUPFAM" id="SSF53822">
    <property type="entry name" value="Periplasmic binding protein-like I"/>
    <property type="match status" value="1"/>
</dbReference>
<dbReference type="InterPro" id="IPR000843">
    <property type="entry name" value="HTH_LacI"/>
</dbReference>
<keyword evidence="3" id="KW-0804">Transcription</keyword>
<dbReference type="Gene3D" id="1.10.260.40">
    <property type="entry name" value="lambda repressor-like DNA-binding domains"/>
    <property type="match status" value="1"/>
</dbReference>
<dbReference type="PANTHER" id="PTHR30146">
    <property type="entry name" value="LACI-RELATED TRANSCRIPTIONAL REPRESSOR"/>
    <property type="match status" value="1"/>
</dbReference>
<dbReference type="GO" id="GO:0003700">
    <property type="term" value="F:DNA-binding transcription factor activity"/>
    <property type="evidence" value="ECO:0007669"/>
    <property type="project" value="TreeGrafter"/>
</dbReference>
<protein>
    <submittedName>
        <fullName evidence="5">DNA-binding LacI/PurR family transcriptional regulator</fullName>
    </submittedName>
</protein>
<organism evidence="5 6">
    <name type="scientific">Nocardioides kongjuensis</name>
    <dbReference type="NCBI Taxonomy" id="349522"/>
    <lineage>
        <taxon>Bacteria</taxon>
        <taxon>Bacillati</taxon>
        <taxon>Actinomycetota</taxon>
        <taxon>Actinomycetes</taxon>
        <taxon>Propionibacteriales</taxon>
        <taxon>Nocardioidaceae</taxon>
        <taxon>Nocardioides</taxon>
    </lineage>
</organism>
<dbReference type="Gene3D" id="3.40.50.2300">
    <property type="match status" value="2"/>
</dbReference>
<dbReference type="SUPFAM" id="SSF47413">
    <property type="entry name" value="lambda repressor-like DNA-binding domains"/>
    <property type="match status" value="1"/>
</dbReference>
<feature type="domain" description="HTH lacI-type" evidence="4">
    <location>
        <begin position="6"/>
        <end position="60"/>
    </location>
</feature>
<dbReference type="CDD" id="cd06267">
    <property type="entry name" value="PBP1_LacI_sugar_binding-like"/>
    <property type="match status" value="1"/>
</dbReference>
<dbReference type="EMBL" id="JACCBF010000001">
    <property type="protein sequence ID" value="NYD30637.1"/>
    <property type="molecule type" value="Genomic_DNA"/>
</dbReference>
<evidence type="ECO:0000256" key="1">
    <source>
        <dbReference type="ARBA" id="ARBA00023015"/>
    </source>
</evidence>
<evidence type="ECO:0000259" key="4">
    <source>
        <dbReference type="PROSITE" id="PS50932"/>
    </source>
</evidence>
<keyword evidence="6" id="KW-1185">Reference proteome</keyword>
<dbReference type="GO" id="GO:0000976">
    <property type="term" value="F:transcription cis-regulatory region binding"/>
    <property type="evidence" value="ECO:0007669"/>
    <property type="project" value="TreeGrafter"/>
</dbReference>
<evidence type="ECO:0000256" key="3">
    <source>
        <dbReference type="ARBA" id="ARBA00023163"/>
    </source>
</evidence>
<proteinExistence type="predicted"/>
<evidence type="ECO:0000256" key="2">
    <source>
        <dbReference type="ARBA" id="ARBA00023125"/>
    </source>
</evidence>
<keyword evidence="2 5" id="KW-0238">DNA-binding</keyword>
<reference evidence="5 6" key="1">
    <citation type="submission" date="2020-07" db="EMBL/GenBank/DDBJ databases">
        <title>Sequencing the genomes of 1000 actinobacteria strains.</title>
        <authorList>
            <person name="Klenk H.-P."/>
        </authorList>
    </citation>
    <scope>NUCLEOTIDE SEQUENCE [LARGE SCALE GENOMIC DNA]</scope>
    <source>
        <strain evidence="5 6">DSM 19082</strain>
    </source>
</reference>
<dbReference type="InterPro" id="IPR010982">
    <property type="entry name" value="Lambda_DNA-bd_dom_sf"/>
</dbReference>
<evidence type="ECO:0000313" key="5">
    <source>
        <dbReference type="EMBL" id="NYD30637.1"/>
    </source>
</evidence>
<dbReference type="PROSITE" id="PS50932">
    <property type="entry name" value="HTH_LACI_2"/>
    <property type="match status" value="1"/>
</dbReference>
<dbReference type="Pfam" id="PF00356">
    <property type="entry name" value="LacI"/>
    <property type="match status" value="1"/>
</dbReference>
<sequence>MPPRRVTIRDVARAAGVSTSTVSEALSGQGRIASETRERVRQVADEIGYVASAAARSLRLGRSGALGLYVPDRTVGFEYYVQLSRGAAEAALTHGLALTLVPAWDNVEQLRALHIDGLIVADPAVGDPVLAVLRSLPVPMVTVERDLGPDAGPVGVVASDHLTATGELLDHVVATGATSIAVVAPGDETSFGQQIREACRRYAGVRIVDIPLAYRPEDATAAVDEALASGADALVLVPDGSVVVALHHLRERGIRVPDDVLLASYVDGPSLQITRPRITAVDIDPRATGEAAVEALVDVVVHGRQDVVETLVPSRLVVRESTRR</sequence>
<dbReference type="InterPro" id="IPR046335">
    <property type="entry name" value="LacI/GalR-like_sensor"/>
</dbReference>
<dbReference type="SMART" id="SM00354">
    <property type="entry name" value="HTH_LACI"/>
    <property type="match status" value="1"/>
</dbReference>
<dbReference type="PANTHER" id="PTHR30146:SF153">
    <property type="entry name" value="LACTOSE OPERON REPRESSOR"/>
    <property type="match status" value="1"/>
</dbReference>
<comment type="caution">
    <text evidence="5">The sequence shown here is derived from an EMBL/GenBank/DDBJ whole genome shotgun (WGS) entry which is preliminary data.</text>
</comment>
<dbReference type="Pfam" id="PF13377">
    <property type="entry name" value="Peripla_BP_3"/>
    <property type="match status" value="1"/>
</dbReference>
<name>A0A852RBW6_9ACTN</name>
<keyword evidence="1" id="KW-0805">Transcription regulation</keyword>
<gene>
    <name evidence="5" type="ORF">BJ958_002183</name>
</gene>
<dbReference type="AlphaFoldDB" id="A0A852RBW6"/>
<dbReference type="InterPro" id="IPR028082">
    <property type="entry name" value="Peripla_BP_I"/>
</dbReference>
<dbReference type="PROSITE" id="PS00356">
    <property type="entry name" value="HTH_LACI_1"/>
    <property type="match status" value="1"/>
</dbReference>